<dbReference type="Pfam" id="PF00941">
    <property type="entry name" value="FAD_binding_5"/>
    <property type="match status" value="1"/>
</dbReference>
<comment type="caution">
    <text evidence="18">The sequence shown here is derived from an EMBL/GenBank/DDBJ whole genome shotgun (WGS) entry which is preliminary data.</text>
</comment>
<comment type="cofactor">
    <cofactor evidence="15">
        <name>[2Fe-2S] cluster</name>
        <dbReference type="ChEBI" id="CHEBI:190135"/>
    </cofactor>
    <text evidence="15">Binds 2 [2Fe-2S] clusters.</text>
</comment>
<feature type="active site" description="Proton acceptor" evidence="13">
    <location>
        <position position="1206"/>
    </location>
</feature>
<dbReference type="OrthoDB" id="8300278at2759"/>
<dbReference type="Gene3D" id="3.90.1170.50">
    <property type="entry name" value="Aldehyde oxidase/xanthine dehydrogenase, a/b hammerhead"/>
    <property type="match status" value="1"/>
</dbReference>
<dbReference type="InterPro" id="IPR002888">
    <property type="entry name" value="2Fe-2S-bd"/>
</dbReference>
<evidence type="ECO:0000256" key="2">
    <source>
        <dbReference type="ARBA" id="ARBA00004275"/>
    </source>
</evidence>
<dbReference type="InterPro" id="IPR036884">
    <property type="entry name" value="2Fe-2S-bd_dom_sf"/>
</dbReference>
<keyword evidence="8" id="KW-0560">Oxidoreductase</keyword>
<gene>
    <name evidence="18" type="ORF">CLODIP_2_CD10024</name>
</gene>
<proteinExistence type="inferred from homology"/>
<dbReference type="PANTHER" id="PTHR11908:SF132">
    <property type="entry name" value="ALDEHYDE OXIDASE 1-RELATED"/>
    <property type="match status" value="1"/>
</dbReference>
<feature type="binding site" evidence="15">
    <location>
        <position position="1032"/>
    </location>
    <ligand>
        <name>Mo-molybdopterin</name>
        <dbReference type="ChEBI" id="CHEBI:71302"/>
    </ligand>
    <ligandPart>
        <name>Mo</name>
        <dbReference type="ChEBI" id="CHEBI:28685"/>
    </ligandPart>
</feature>
<dbReference type="Proteomes" id="UP000494165">
    <property type="component" value="Unassembled WGS sequence"/>
</dbReference>
<feature type="binding site" evidence="15">
    <location>
        <position position="151"/>
    </location>
    <ligand>
        <name>[2Fe-2S] cluster</name>
        <dbReference type="ChEBI" id="CHEBI:190135"/>
        <label>2</label>
    </ligand>
</feature>
<keyword evidence="11" id="KW-0576">Peroxisome</keyword>
<dbReference type="InterPro" id="IPR006058">
    <property type="entry name" value="2Fe2S_fd_BS"/>
</dbReference>
<dbReference type="InterPro" id="IPR016169">
    <property type="entry name" value="FAD-bd_PCMH_sub2"/>
</dbReference>
<dbReference type="SUPFAM" id="SSF56003">
    <property type="entry name" value="Molybdenum cofactor-binding domain"/>
    <property type="match status" value="1"/>
</dbReference>
<dbReference type="PIRSF" id="PIRSF000127">
    <property type="entry name" value="Xanthine_DH"/>
    <property type="match status" value="1"/>
</dbReference>
<keyword evidence="10 15" id="KW-0411">Iron-sulfur</keyword>
<evidence type="ECO:0008006" key="20">
    <source>
        <dbReference type="Google" id="ProtNLM"/>
    </source>
</evidence>
<dbReference type="InterPro" id="IPR036010">
    <property type="entry name" value="2Fe-2S_ferredoxin-like_sf"/>
</dbReference>
<dbReference type="AlphaFoldDB" id="A0A8S1C9I7"/>
<comment type="similarity">
    <text evidence="3">Belongs to the xanthine dehydrogenase family.</text>
</comment>
<dbReference type="InterPro" id="IPR008274">
    <property type="entry name" value="AldOxase/xan_DH_MoCoBD1"/>
</dbReference>
<comment type="subcellular location">
    <subcellularLocation>
        <location evidence="2">Peroxisome</location>
    </subcellularLocation>
</comment>
<name>A0A8S1C9I7_9INSE</name>
<dbReference type="Pfam" id="PF01315">
    <property type="entry name" value="Ald_Xan_dh_C"/>
    <property type="match status" value="1"/>
</dbReference>
<feature type="binding site" evidence="15">
    <location>
        <position position="112"/>
    </location>
    <ligand>
        <name>[2Fe-2S] cluster</name>
        <dbReference type="ChEBI" id="CHEBI:190135"/>
        <label>2</label>
    </ligand>
</feature>
<feature type="binding site" evidence="15">
    <location>
        <position position="762"/>
    </location>
    <ligand>
        <name>Mo-molybdopterin</name>
        <dbReference type="ChEBI" id="CHEBI:71302"/>
    </ligand>
    <ligandPart>
        <name>Mo</name>
        <dbReference type="ChEBI" id="CHEBI:28685"/>
    </ligandPart>
</feature>
<evidence type="ECO:0000256" key="8">
    <source>
        <dbReference type="ARBA" id="ARBA00023002"/>
    </source>
</evidence>
<dbReference type="GO" id="GO:0071949">
    <property type="term" value="F:FAD binding"/>
    <property type="evidence" value="ECO:0007669"/>
    <property type="project" value="InterPro"/>
</dbReference>
<dbReference type="SMART" id="SM01008">
    <property type="entry name" value="Ald_Xan_dh_C"/>
    <property type="match status" value="1"/>
</dbReference>
<dbReference type="SUPFAM" id="SSF54292">
    <property type="entry name" value="2Fe-2S ferredoxin-like"/>
    <property type="match status" value="1"/>
</dbReference>
<dbReference type="Gene3D" id="3.10.20.30">
    <property type="match status" value="1"/>
</dbReference>
<evidence type="ECO:0000256" key="4">
    <source>
        <dbReference type="ARBA" id="ARBA00011738"/>
    </source>
</evidence>
<dbReference type="SUPFAM" id="SSF56176">
    <property type="entry name" value="FAD-binding/transporter-associated domain-like"/>
    <property type="match status" value="1"/>
</dbReference>
<sequence>MGKLPEIDVVFSINGNQCKVSQHDLDRNLTDFIRDVALLTGTKVVCGEGGCGACIVTVKTSPSATPMAVNSCLVSVTSCHGWEVTTIEGLGNTSEGLGKIQAAIAAANATQCGFCTPGFIMSASSLLEGKNGEKVTMADMERALDGNLCRCTGYRPILEAFKPFCSDAPEDLKGRLSDIEDLCKQKKFCTKSGKECTGQCTKIETPPSYKLARPEADGLYIKVNTLKELLKKRDGATLLAGNTAHGLLGNIHEDSNKFIDIHDVKELRGKSFNSKSIVLGACLTISEAQNFLKDHSDKPGFKYLKEIAKHLDWVGNLATRNIGTIGGNIAIKYLHDHSFASDLFVIFAGANAQMETINQNGNVVNLQMTHESVQRHFKKFAVIKSFSFPAMRNEITYMTYKVSSRALNAGPFVSAACLLEHKDGVITRFEVVQDGTCFKTEKDLQQKVNDVVSSVQGKKLSIVTENISEYIQDNCSEIALNLIKKFIFFVANKEKQLDIALQVSTGIQEFETDKSVWPINEPIIKIEALEQCSGEAVFVNDLPAMKGELHAAPILVSGKPGSTFDLDALRKDATDMFKNQGVVAVLTHKDIPGANSFIPPNFQSGLVEMEEVFLSGATKFDGQMLGVVVATTRAKALAAAAKIHSRLAYWKYRCEVRFPILTIDQARKAGENHVKIGPVKGRAENDKKTDRVHKTISGSMEIGNQFHFSIEQQTCLCVPEENRMKVYSATQWPDMVQAALSAILGTPANTIQVSVRRLGGGFGSKITRATHVAAACAVAANALKKPVRMVLDLKDNMRLLGGRASLKTEYTVDVGENGKIINLDSAIYQNCGHSWNDSPLLYKTVKFYFDCGYDSSRFRLTPVECITDTPSTTWCRAPGSTEGVVFIEEVLEHVAVELGIDPLEVRMVNLAEEDKKSSPLPHMVSVLKAKSNYDDRENQIEKFNRENKFVKKGIAVLPLKYPFVLWGNFHATVSVYHSDGTVSVTHAGVEMGQGINTKVAQACASALGIPLELIKVDAVSTITAPNASVTAASIGSDTCSLAVTRACEEINRRLEPARKTLGEGATWQQIVQEAFNNHVNLCYNYMFSPTEETIAYDIYLAAAAEVELDVLTGQKKVSRVDIIEDVGRSISPLIDVGQIEGAFVMGLGYWMCEGYVFEPEYGRLRSVGTGDYKIPGTKDIPEDFRVYFRKDAPNDKGVLQTKASGEPAVTVSVVVLYALRNAIAAVWKDHGVTKKHVKIDLPASPQNVLKAIASRGE</sequence>
<dbReference type="FunFam" id="3.30.365.10:FF:000002">
    <property type="entry name" value="Xanthine dehydrogenase oxidase"/>
    <property type="match status" value="1"/>
</dbReference>
<evidence type="ECO:0000256" key="12">
    <source>
        <dbReference type="ARBA" id="ARBA00034078"/>
    </source>
</evidence>
<organism evidence="18 19">
    <name type="scientific">Cloeon dipterum</name>
    <dbReference type="NCBI Taxonomy" id="197152"/>
    <lineage>
        <taxon>Eukaryota</taxon>
        <taxon>Metazoa</taxon>
        <taxon>Ecdysozoa</taxon>
        <taxon>Arthropoda</taxon>
        <taxon>Hexapoda</taxon>
        <taxon>Insecta</taxon>
        <taxon>Pterygota</taxon>
        <taxon>Palaeoptera</taxon>
        <taxon>Ephemeroptera</taxon>
        <taxon>Pisciforma</taxon>
        <taxon>Baetidae</taxon>
        <taxon>Cloeon</taxon>
    </lineage>
</organism>
<evidence type="ECO:0000256" key="1">
    <source>
        <dbReference type="ARBA" id="ARBA00001974"/>
    </source>
</evidence>
<dbReference type="InterPro" id="IPR002346">
    <property type="entry name" value="Mopterin_DH_FAD-bd"/>
</dbReference>
<keyword evidence="5 15" id="KW-0500">Molybdenum</keyword>
<dbReference type="GO" id="GO:0005777">
    <property type="term" value="C:peroxisome"/>
    <property type="evidence" value="ECO:0007669"/>
    <property type="project" value="UniProtKB-SubCell"/>
</dbReference>
<feature type="binding site" evidence="15">
    <location>
        <position position="149"/>
    </location>
    <ligand>
        <name>[2Fe-2S] cluster</name>
        <dbReference type="ChEBI" id="CHEBI:190135"/>
        <label>2</label>
    </ligand>
</feature>
<dbReference type="FunFam" id="3.30.365.10:FF:000001">
    <property type="entry name" value="Xanthine dehydrogenase oxidase"/>
    <property type="match status" value="1"/>
</dbReference>
<dbReference type="SUPFAM" id="SSF54665">
    <property type="entry name" value="CO dehydrogenase molybdoprotein N-domain-like"/>
    <property type="match status" value="1"/>
</dbReference>
<evidence type="ECO:0000259" key="17">
    <source>
        <dbReference type="PROSITE" id="PS51387"/>
    </source>
</evidence>
<feature type="binding site" evidence="15">
    <location>
        <position position="115"/>
    </location>
    <ligand>
        <name>[2Fe-2S] cluster</name>
        <dbReference type="ChEBI" id="CHEBI:190135"/>
        <label>2</label>
    </ligand>
</feature>
<comment type="cofactor">
    <cofactor evidence="1 14">
        <name>FAD</name>
        <dbReference type="ChEBI" id="CHEBI:57692"/>
    </cofactor>
</comment>
<protein>
    <recommendedName>
        <fullName evidence="20">FAD-binding PCMH-type domain-containing protein</fullName>
    </recommendedName>
</protein>
<feature type="binding site" evidence="15">
    <location>
        <position position="51"/>
    </location>
    <ligand>
        <name>[2Fe-2S] cluster</name>
        <dbReference type="ChEBI" id="CHEBI:190135"/>
        <label>1</label>
    </ligand>
</feature>
<dbReference type="EMBL" id="CADEPI010000013">
    <property type="protein sequence ID" value="CAB3363857.1"/>
    <property type="molecule type" value="Genomic_DNA"/>
</dbReference>
<dbReference type="InterPro" id="IPR036856">
    <property type="entry name" value="Ald_Oxase/Xan_DH_a/b_sf"/>
</dbReference>
<dbReference type="GO" id="GO:0016491">
    <property type="term" value="F:oxidoreductase activity"/>
    <property type="evidence" value="ECO:0007669"/>
    <property type="project" value="UniProtKB-KW"/>
</dbReference>
<dbReference type="InterPro" id="IPR016208">
    <property type="entry name" value="Ald_Oxase/xanthine_DH-like"/>
</dbReference>
<dbReference type="Pfam" id="PF02738">
    <property type="entry name" value="MoCoBD_1"/>
    <property type="match status" value="1"/>
</dbReference>
<feature type="binding site" evidence="15">
    <location>
        <position position="731"/>
    </location>
    <ligand>
        <name>Mo-molybdopterin</name>
        <dbReference type="ChEBI" id="CHEBI:71302"/>
    </ligand>
    <ligandPart>
        <name>Mo</name>
        <dbReference type="ChEBI" id="CHEBI:28685"/>
    </ligandPart>
</feature>
<dbReference type="InterPro" id="IPR012675">
    <property type="entry name" value="Beta-grasp_dom_sf"/>
</dbReference>
<feature type="domain" description="FAD-binding PCMH-type" evidence="17">
    <location>
        <begin position="212"/>
        <end position="393"/>
    </location>
</feature>
<comment type="cofactor">
    <cofactor evidence="12">
        <name>[2Fe-2S] cluster</name>
        <dbReference type="ChEBI" id="CHEBI:190135"/>
    </cofactor>
</comment>
<evidence type="ECO:0000313" key="19">
    <source>
        <dbReference type="Proteomes" id="UP000494165"/>
    </source>
</evidence>
<dbReference type="PROSITE" id="PS51387">
    <property type="entry name" value="FAD_PCMH"/>
    <property type="match status" value="1"/>
</dbReference>
<dbReference type="InterPro" id="IPR000674">
    <property type="entry name" value="Ald_Oxase/Xan_DH_a/b"/>
</dbReference>
<feature type="binding site" evidence="15">
    <location>
        <position position="72"/>
    </location>
    <ligand>
        <name>[2Fe-2S] cluster</name>
        <dbReference type="ChEBI" id="CHEBI:190135"/>
        <label>1</label>
    </ligand>
</feature>
<feature type="binding site" evidence="15">
    <location>
        <position position="46"/>
    </location>
    <ligand>
        <name>[2Fe-2S] cluster</name>
        <dbReference type="ChEBI" id="CHEBI:190135"/>
        <label>1</label>
    </ligand>
</feature>
<keyword evidence="9 15" id="KW-0408">Iron</keyword>
<evidence type="ECO:0000256" key="3">
    <source>
        <dbReference type="ARBA" id="ARBA00006849"/>
    </source>
</evidence>
<dbReference type="SUPFAM" id="SSF47741">
    <property type="entry name" value="CO dehydrogenase ISP C-domain like"/>
    <property type="match status" value="1"/>
</dbReference>
<evidence type="ECO:0000256" key="9">
    <source>
        <dbReference type="ARBA" id="ARBA00023004"/>
    </source>
</evidence>
<dbReference type="Pfam" id="PF20256">
    <property type="entry name" value="MoCoBD_2"/>
    <property type="match status" value="1"/>
</dbReference>
<evidence type="ECO:0000256" key="11">
    <source>
        <dbReference type="ARBA" id="ARBA00023140"/>
    </source>
</evidence>
<evidence type="ECO:0000256" key="6">
    <source>
        <dbReference type="ARBA" id="ARBA00022714"/>
    </source>
</evidence>
<feature type="domain" description="2Fe-2S ferredoxin-type" evidence="16">
    <location>
        <begin position="7"/>
        <end position="90"/>
    </location>
</feature>
<keyword evidence="14" id="KW-0274">FAD</keyword>
<evidence type="ECO:0000256" key="13">
    <source>
        <dbReference type="PIRSR" id="PIRSR000127-1"/>
    </source>
</evidence>
<evidence type="ECO:0000256" key="5">
    <source>
        <dbReference type="ARBA" id="ARBA00022505"/>
    </source>
</evidence>
<accession>A0A8S1C9I7</accession>
<dbReference type="PROSITE" id="PS00197">
    <property type="entry name" value="2FE2S_FER_1"/>
    <property type="match status" value="1"/>
</dbReference>
<dbReference type="Gene3D" id="1.10.150.120">
    <property type="entry name" value="[2Fe-2S]-binding domain"/>
    <property type="match status" value="1"/>
</dbReference>
<dbReference type="Gene3D" id="3.30.465.10">
    <property type="match status" value="1"/>
</dbReference>
<dbReference type="GO" id="GO:0005506">
    <property type="term" value="F:iron ion binding"/>
    <property type="evidence" value="ECO:0007669"/>
    <property type="project" value="InterPro"/>
</dbReference>
<evidence type="ECO:0000313" key="18">
    <source>
        <dbReference type="EMBL" id="CAB3363857.1"/>
    </source>
</evidence>
<dbReference type="Pfam" id="PF01799">
    <property type="entry name" value="Fer2_2"/>
    <property type="match status" value="1"/>
</dbReference>
<evidence type="ECO:0000256" key="14">
    <source>
        <dbReference type="PIRSR" id="PIRSR000127-2"/>
    </source>
</evidence>
<dbReference type="GO" id="GO:0051537">
    <property type="term" value="F:2 iron, 2 sulfur cluster binding"/>
    <property type="evidence" value="ECO:0007669"/>
    <property type="project" value="UniProtKB-KW"/>
</dbReference>
<keyword evidence="6 15" id="KW-0001">2Fe-2S</keyword>
<dbReference type="PROSITE" id="PS51085">
    <property type="entry name" value="2FE2S_FER_2"/>
    <property type="match status" value="1"/>
</dbReference>
<evidence type="ECO:0000259" key="16">
    <source>
        <dbReference type="PROSITE" id="PS51085"/>
    </source>
</evidence>
<dbReference type="InterPro" id="IPR016166">
    <property type="entry name" value="FAD-bd_PCMH"/>
</dbReference>
<dbReference type="InterPro" id="IPR036318">
    <property type="entry name" value="FAD-bd_PCMH-like_sf"/>
</dbReference>
<feature type="binding site" evidence="15">
    <location>
        <position position="876"/>
    </location>
    <ligand>
        <name>Mo-molybdopterin</name>
        <dbReference type="ChEBI" id="CHEBI:71302"/>
    </ligand>
    <ligandPart>
        <name>Mo</name>
        <dbReference type="ChEBI" id="CHEBI:28685"/>
    </ligandPart>
</feature>
<keyword evidence="14" id="KW-0285">Flavoprotein</keyword>
<feature type="binding site" evidence="15">
    <location>
        <position position="54"/>
    </location>
    <ligand>
        <name>[2Fe-2S] cluster</name>
        <dbReference type="ChEBI" id="CHEBI:190135"/>
        <label>1</label>
    </ligand>
</feature>
<dbReference type="PANTHER" id="PTHR11908">
    <property type="entry name" value="XANTHINE DEHYDROGENASE"/>
    <property type="match status" value="1"/>
</dbReference>
<keyword evidence="19" id="KW-1185">Reference proteome</keyword>
<comment type="cofactor">
    <cofactor evidence="15">
        <name>Mo-molybdopterin</name>
        <dbReference type="ChEBI" id="CHEBI:71302"/>
    </cofactor>
    <text evidence="15">Binds 1 Mo-molybdopterin (Mo-MPT) cofactor per subunit.</text>
</comment>
<comment type="subunit">
    <text evidence="4">Homodimer.</text>
</comment>
<dbReference type="Gene3D" id="3.30.365.10">
    <property type="entry name" value="Aldehyde oxidase/xanthine dehydrogenase, molybdopterin binding domain"/>
    <property type="match status" value="4"/>
</dbReference>
<dbReference type="InterPro" id="IPR037165">
    <property type="entry name" value="AldOxase/xan_DH_Mopterin-bd_sf"/>
</dbReference>
<evidence type="ECO:0000256" key="7">
    <source>
        <dbReference type="ARBA" id="ARBA00022723"/>
    </source>
</evidence>
<evidence type="ECO:0000256" key="15">
    <source>
        <dbReference type="PIRSR" id="PIRSR000127-3"/>
    </source>
</evidence>
<feature type="binding site" evidence="14">
    <location>
        <position position="401"/>
    </location>
    <ligand>
        <name>FAD</name>
        <dbReference type="ChEBI" id="CHEBI:57692"/>
    </ligand>
</feature>
<dbReference type="InterPro" id="IPR046867">
    <property type="entry name" value="AldOxase/xan_DH_MoCoBD2"/>
</dbReference>
<reference evidence="18 19" key="1">
    <citation type="submission" date="2020-04" db="EMBL/GenBank/DDBJ databases">
        <authorList>
            <person name="Alioto T."/>
            <person name="Alioto T."/>
            <person name="Gomez Garrido J."/>
        </authorList>
    </citation>
    <scope>NUCLEOTIDE SEQUENCE [LARGE SCALE GENOMIC DNA]</scope>
</reference>
<keyword evidence="7 15" id="KW-0479">Metal-binding</keyword>
<evidence type="ECO:0000256" key="10">
    <source>
        <dbReference type="ARBA" id="ARBA00023014"/>
    </source>
</evidence>
<dbReference type="InterPro" id="IPR001041">
    <property type="entry name" value="2Fe-2S_ferredoxin-type"/>
</dbReference>